<feature type="domain" description="TRAP C4-dicarboxylate transport system permease DctM subunit" evidence="8">
    <location>
        <begin position="12"/>
        <end position="424"/>
    </location>
</feature>
<proteinExistence type="predicted"/>
<evidence type="ECO:0000256" key="7">
    <source>
        <dbReference type="SAM" id="Phobius"/>
    </source>
</evidence>
<feature type="transmembrane region" description="Helical" evidence="7">
    <location>
        <begin position="105"/>
        <end position="129"/>
    </location>
</feature>
<organism evidence="9 10">
    <name type="scientific">Blautia hansenii</name>
    <name type="common">Ruminococcus hansenii</name>
    <dbReference type="NCBI Taxonomy" id="1322"/>
    <lineage>
        <taxon>Bacteria</taxon>
        <taxon>Bacillati</taxon>
        <taxon>Bacillota</taxon>
        <taxon>Clostridia</taxon>
        <taxon>Lachnospirales</taxon>
        <taxon>Lachnospiraceae</taxon>
        <taxon>Blautia</taxon>
    </lineage>
</organism>
<dbReference type="PIRSF" id="PIRSF006066">
    <property type="entry name" value="HI0050"/>
    <property type="match status" value="1"/>
</dbReference>
<evidence type="ECO:0000256" key="6">
    <source>
        <dbReference type="ARBA" id="ARBA00023136"/>
    </source>
</evidence>
<feature type="transmembrane region" description="Helical" evidence="7">
    <location>
        <begin position="404"/>
        <end position="422"/>
    </location>
</feature>
<feature type="transmembrane region" description="Helical" evidence="7">
    <location>
        <begin position="345"/>
        <end position="363"/>
    </location>
</feature>
<gene>
    <name evidence="9" type="ORF">G5A70_01425</name>
</gene>
<keyword evidence="3" id="KW-0997">Cell inner membrane</keyword>
<feature type="transmembrane region" description="Helical" evidence="7">
    <location>
        <begin position="53"/>
        <end position="75"/>
    </location>
</feature>
<dbReference type="PANTHER" id="PTHR33362:SF2">
    <property type="entry name" value="TRAP TRANSPORTER LARGE PERMEASE PROTEIN"/>
    <property type="match status" value="1"/>
</dbReference>
<dbReference type="Proteomes" id="UP000822142">
    <property type="component" value="Unassembled WGS sequence"/>
</dbReference>
<evidence type="ECO:0000313" key="10">
    <source>
        <dbReference type="Proteomes" id="UP000822142"/>
    </source>
</evidence>
<reference evidence="9 10" key="1">
    <citation type="journal article" date="2020" name="Cell Host Microbe">
        <title>Functional and Genomic Variation between Human-Derived Isolates of Lachnospiraceae Reveals Inter- and Intra-Species Diversity.</title>
        <authorList>
            <person name="Sorbara M.T."/>
            <person name="Littmann E.R."/>
            <person name="Fontana E."/>
            <person name="Moody T.U."/>
            <person name="Kohout C.E."/>
            <person name="Gjonbalaj M."/>
            <person name="Eaton V."/>
            <person name="Seok R."/>
            <person name="Leiner I.M."/>
            <person name="Pamer E.G."/>
        </authorList>
    </citation>
    <scope>NUCLEOTIDE SEQUENCE [LARGE SCALE GENOMIC DNA]</scope>
    <source>
        <strain evidence="9 10">MSK.15.26</strain>
    </source>
</reference>
<dbReference type="RefSeq" id="WP_173747338.1">
    <property type="nucleotide sequence ID" value="NZ_JAAITA010000001.1"/>
</dbReference>
<keyword evidence="10" id="KW-1185">Reference proteome</keyword>
<feature type="transmembrane region" description="Helical" evidence="7">
    <location>
        <begin position="369"/>
        <end position="392"/>
    </location>
</feature>
<evidence type="ECO:0000256" key="5">
    <source>
        <dbReference type="ARBA" id="ARBA00022989"/>
    </source>
</evidence>
<dbReference type="InterPro" id="IPR010656">
    <property type="entry name" value="DctM"/>
</dbReference>
<protein>
    <submittedName>
        <fullName evidence="9">TRAP transporter large permease</fullName>
    </submittedName>
</protein>
<keyword evidence="2" id="KW-1003">Cell membrane</keyword>
<sequence>MNTAIISGLIILVLLVIMLVAGVPIAVALGISSVCAILPVMDTSVAVLTGAQRIFSGISVFSLLAIPFFILAGNIMNKGGIAVRLINLAKLVTGRTPGALAQTNVLANMLFGAISGSGTAAASAMGSIIGPIEKDEGYDPNFSAAANIATAPTGLLIPPSNVMITFSLVSGGTSVAALFMAGYIPGILWGLACMIVIYFIAKKRNYRSKQKFTFKEAMNIIFQALPCLLLIIIVIGGIIAGVFTATEGSVVAVVYSLLLSLFGYKSIKLKDIPALLKDSAEMTGIIIFLIGVSSIMSWVMAFTNIPTLVSNGLLAISDSKIVILLMINIILLIVGTFMDMTPACLIFTPIFLPVCTALGMNTIHFGIMLIFNLCIGTITPPVGTTLFVGVKVGNVKIETVFKQLLVYFAAIFVVLMLVTYIPQLSLWLPGLMGYV</sequence>
<feature type="transmembrane region" description="Helical" evidence="7">
    <location>
        <begin position="12"/>
        <end position="41"/>
    </location>
</feature>
<evidence type="ECO:0000256" key="2">
    <source>
        <dbReference type="ARBA" id="ARBA00022475"/>
    </source>
</evidence>
<feature type="transmembrane region" description="Helical" evidence="7">
    <location>
        <begin position="279"/>
        <end position="301"/>
    </location>
</feature>
<dbReference type="PANTHER" id="PTHR33362">
    <property type="entry name" value="SIALIC ACID TRAP TRANSPORTER PERMEASE PROTEIN SIAT-RELATED"/>
    <property type="match status" value="1"/>
</dbReference>
<evidence type="ECO:0000256" key="4">
    <source>
        <dbReference type="ARBA" id="ARBA00022692"/>
    </source>
</evidence>
<feature type="transmembrane region" description="Helical" evidence="7">
    <location>
        <begin position="321"/>
        <end position="338"/>
    </location>
</feature>
<comment type="subcellular location">
    <subcellularLocation>
        <location evidence="1">Cell inner membrane</location>
        <topology evidence="1">Multi-pass membrane protein</topology>
    </subcellularLocation>
</comment>
<feature type="transmembrane region" description="Helical" evidence="7">
    <location>
        <begin position="175"/>
        <end position="200"/>
    </location>
</feature>
<evidence type="ECO:0000256" key="3">
    <source>
        <dbReference type="ARBA" id="ARBA00022519"/>
    </source>
</evidence>
<feature type="transmembrane region" description="Helical" evidence="7">
    <location>
        <begin position="249"/>
        <end position="267"/>
    </location>
</feature>
<name>A0ABX2I350_BLAHA</name>
<evidence type="ECO:0000259" key="8">
    <source>
        <dbReference type="Pfam" id="PF06808"/>
    </source>
</evidence>
<dbReference type="EMBL" id="JAAITA010000001">
    <property type="protein sequence ID" value="NSJ84868.1"/>
    <property type="molecule type" value="Genomic_DNA"/>
</dbReference>
<evidence type="ECO:0000256" key="1">
    <source>
        <dbReference type="ARBA" id="ARBA00004429"/>
    </source>
</evidence>
<keyword evidence="4 7" id="KW-0812">Transmembrane</keyword>
<dbReference type="Pfam" id="PF06808">
    <property type="entry name" value="DctM"/>
    <property type="match status" value="1"/>
</dbReference>
<comment type="caution">
    <text evidence="9">The sequence shown here is derived from an EMBL/GenBank/DDBJ whole genome shotgun (WGS) entry which is preliminary data.</text>
</comment>
<accession>A0ABX2I350</accession>
<feature type="transmembrane region" description="Helical" evidence="7">
    <location>
        <begin position="220"/>
        <end position="243"/>
    </location>
</feature>
<keyword evidence="5 7" id="KW-1133">Transmembrane helix</keyword>
<keyword evidence="6 7" id="KW-0472">Membrane</keyword>
<evidence type="ECO:0000313" key="9">
    <source>
        <dbReference type="EMBL" id="NSJ84868.1"/>
    </source>
</evidence>
<dbReference type="InterPro" id="IPR004681">
    <property type="entry name" value="TRAP_DctM"/>
</dbReference>
<dbReference type="NCBIfam" id="TIGR00786">
    <property type="entry name" value="dctM"/>
    <property type="match status" value="1"/>
</dbReference>